<dbReference type="AlphaFoldDB" id="A0A177NPJ8"/>
<sequence>MNSTWIILILANTLAVSLIALAMLLLARGREKKRRQAEIEELLAEIKDRQERRGDRLQLALIEKYRFGEEAAHSVADVLMLAEKQFLYQFVEQLLGRQPLAGCYRNLCDLLDSYLNGALAAAHPPANAAPPSATEPAAGNAAAAAGAETELSPPPDWGDVFD</sequence>
<reference evidence="3 4" key="1">
    <citation type="submission" date="2016-03" db="EMBL/GenBank/DDBJ databases">
        <authorList>
            <person name="Ploux O."/>
        </authorList>
    </citation>
    <scope>NUCLEOTIDE SEQUENCE [LARGE SCALE GENOMIC DNA]</scope>
    <source>
        <strain evidence="3 4">R-45378</strain>
    </source>
</reference>
<comment type="caution">
    <text evidence="3">The sequence shown here is derived from an EMBL/GenBank/DDBJ whole genome shotgun (WGS) entry which is preliminary data.</text>
</comment>
<feature type="transmembrane region" description="Helical" evidence="2">
    <location>
        <begin position="6"/>
        <end position="27"/>
    </location>
</feature>
<evidence type="ECO:0000313" key="4">
    <source>
        <dbReference type="Proteomes" id="UP000077857"/>
    </source>
</evidence>
<dbReference type="OrthoDB" id="5574230at2"/>
<evidence type="ECO:0000256" key="1">
    <source>
        <dbReference type="SAM" id="MobiDB-lite"/>
    </source>
</evidence>
<evidence type="ECO:0000313" key="3">
    <source>
        <dbReference type="EMBL" id="OAI19119.1"/>
    </source>
</evidence>
<keyword evidence="2" id="KW-0472">Membrane</keyword>
<organism evidence="3 4">
    <name type="scientific">Methylomonas koyamae</name>
    <dbReference type="NCBI Taxonomy" id="702114"/>
    <lineage>
        <taxon>Bacteria</taxon>
        <taxon>Pseudomonadati</taxon>
        <taxon>Pseudomonadota</taxon>
        <taxon>Gammaproteobacteria</taxon>
        <taxon>Methylococcales</taxon>
        <taxon>Methylococcaceae</taxon>
        <taxon>Methylomonas</taxon>
    </lineage>
</organism>
<dbReference type="RefSeq" id="WP_064039706.1">
    <property type="nucleotide sequence ID" value="NZ_LUUJ01000052.1"/>
</dbReference>
<keyword evidence="2" id="KW-0812">Transmembrane</keyword>
<protein>
    <recommendedName>
        <fullName evidence="5">DUF2489 domain-containing protein</fullName>
    </recommendedName>
</protein>
<accession>A0A177NPJ8</accession>
<keyword evidence="2" id="KW-1133">Transmembrane helix</keyword>
<dbReference type="Proteomes" id="UP000077857">
    <property type="component" value="Unassembled WGS sequence"/>
</dbReference>
<name>A0A177NPJ8_9GAMM</name>
<proteinExistence type="predicted"/>
<evidence type="ECO:0000256" key="2">
    <source>
        <dbReference type="SAM" id="Phobius"/>
    </source>
</evidence>
<gene>
    <name evidence="3" type="ORF">A1507_00195</name>
</gene>
<feature type="compositionally biased region" description="Low complexity" evidence="1">
    <location>
        <begin position="123"/>
        <end position="147"/>
    </location>
</feature>
<dbReference type="EMBL" id="LUUJ01000052">
    <property type="protein sequence ID" value="OAI19119.1"/>
    <property type="molecule type" value="Genomic_DNA"/>
</dbReference>
<evidence type="ECO:0008006" key="5">
    <source>
        <dbReference type="Google" id="ProtNLM"/>
    </source>
</evidence>
<feature type="region of interest" description="Disordered" evidence="1">
    <location>
        <begin position="123"/>
        <end position="162"/>
    </location>
</feature>